<name>A0A1H7H7A9_9PROT</name>
<dbReference type="GO" id="GO:0032259">
    <property type="term" value="P:methylation"/>
    <property type="evidence" value="ECO:0007669"/>
    <property type="project" value="UniProtKB-KW"/>
</dbReference>
<dbReference type="InterPro" id="IPR001497">
    <property type="entry name" value="MethylDNA_cys_MeTrfase_AS"/>
</dbReference>
<organism evidence="8 9">
    <name type="scientific">Nitrosovibrio tenuis</name>
    <dbReference type="NCBI Taxonomy" id="1233"/>
    <lineage>
        <taxon>Bacteria</taxon>
        <taxon>Pseudomonadati</taxon>
        <taxon>Pseudomonadota</taxon>
        <taxon>Betaproteobacteria</taxon>
        <taxon>Nitrosomonadales</taxon>
        <taxon>Nitrosomonadaceae</taxon>
        <taxon>Nitrosovibrio</taxon>
    </lineage>
</organism>
<dbReference type="AlphaFoldDB" id="A0A1H7H7A9"/>
<keyword evidence="4" id="KW-0227">DNA damage</keyword>
<accession>A0A1H7H7A9</accession>
<evidence type="ECO:0000259" key="7">
    <source>
        <dbReference type="Pfam" id="PF01035"/>
    </source>
</evidence>
<dbReference type="EMBL" id="FOBH01000001">
    <property type="protein sequence ID" value="SEK46181.1"/>
    <property type="molecule type" value="Genomic_DNA"/>
</dbReference>
<protein>
    <submittedName>
        <fullName evidence="8">Methylated-DNA-[protein]-cysteine S-methyltransferase</fullName>
    </submittedName>
</protein>
<proteinExistence type="predicted"/>
<dbReference type="Proteomes" id="UP000198620">
    <property type="component" value="Unassembled WGS sequence"/>
</dbReference>
<evidence type="ECO:0000256" key="3">
    <source>
        <dbReference type="ARBA" id="ARBA00022679"/>
    </source>
</evidence>
<feature type="domain" description="Methylated-DNA-[protein]-cysteine S-methyltransferase DNA binding" evidence="7">
    <location>
        <begin position="88"/>
        <end position="169"/>
    </location>
</feature>
<evidence type="ECO:0000256" key="5">
    <source>
        <dbReference type="ARBA" id="ARBA00023204"/>
    </source>
</evidence>
<dbReference type="InterPro" id="IPR036217">
    <property type="entry name" value="MethylDNA_cys_MeTrfase_DNAb"/>
</dbReference>
<comment type="catalytic activity">
    <reaction evidence="1">
        <text>a 4-O-methyl-thymidine in DNA + L-cysteinyl-[protein] = a thymidine in DNA + S-methyl-L-cysteinyl-[protein]</text>
        <dbReference type="Rhea" id="RHEA:53428"/>
        <dbReference type="Rhea" id="RHEA-COMP:10131"/>
        <dbReference type="Rhea" id="RHEA-COMP:10132"/>
        <dbReference type="Rhea" id="RHEA-COMP:13555"/>
        <dbReference type="Rhea" id="RHEA-COMP:13556"/>
        <dbReference type="ChEBI" id="CHEBI:29950"/>
        <dbReference type="ChEBI" id="CHEBI:82612"/>
        <dbReference type="ChEBI" id="CHEBI:137386"/>
        <dbReference type="ChEBI" id="CHEBI:137387"/>
        <dbReference type="EC" id="2.1.1.63"/>
    </reaction>
</comment>
<evidence type="ECO:0000256" key="1">
    <source>
        <dbReference type="ARBA" id="ARBA00001286"/>
    </source>
</evidence>
<evidence type="ECO:0000313" key="8">
    <source>
        <dbReference type="EMBL" id="SEK46181.1"/>
    </source>
</evidence>
<dbReference type="GO" id="GO:0006281">
    <property type="term" value="P:DNA repair"/>
    <property type="evidence" value="ECO:0007669"/>
    <property type="project" value="UniProtKB-KW"/>
</dbReference>
<gene>
    <name evidence="8" type="ORF">SAMN05216387_101490</name>
</gene>
<evidence type="ECO:0000313" key="9">
    <source>
        <dbReference type="Proteomes" id="UP000198620"/>
    </source>
</evidence>
<sequence>MIMSKSKANLTMQPSADYQAKLATPFAVLGLRIDEDWLTDIEYLPIDTPTLAPQNILAREICDQLQAYLTDPRFIFDLSMHIGGTIHQRRVWRTIQDIPSGTTRSYADIAAQLHSAPRAVGQACGANRLPIIIPCHRVIAKSGGLGGFMNASDGIPLAIKRWLLHHERV</sequence>
<dbReference type="InterPro" id="IPR036388">
    <property type="entry name" value="WH-like_DNA-bd_sf"/>
</dbReference>
<reference evidence="8 9" key="1">
    <citation type="submission" date="2016-10" db="EMBL/GenBank/DDBJ databases">
        <authorList>
            <person name="de Groot N.N."/>
        </authorList>
    </citation>
    <scope>NUCLEOTIDE SEQUENCE [LARGE SCALE GENOMIC DNA]</scope>
    <source>
        <strain evidence="8 9">Nv1</strain>
    </source>
</reference>
<dbReference type="Gene3D" id="1.10.10.10">
    <property type="entry name" value="Winged helix-like DNA-binding domain superfamily/Winged helix DNA-binding domain"/>
    <property type="match status" value="1"/>
</dbReference>
<dbReference type="InterPro" id="IPR036631">
    <property type="entry name" value="MGMT_N_sf"/>
</dbReference>
<dbReference type="STRING" id="1233.SAMN05216387_101490"/>
<keyword evidence="5" id="KW-0234">DNA repair</keyword>
<keyword evidence="3 8" id="KW-0808">Transferase</keyword>
<dbReference type="NCBIfam" id="TIGR00589">
    <property type="entry name" value="ogt"/>
    <property type="match status" value="1"/>
</dbReference>
<keyword evidence="9" id="KW-1185">Reference proteome</keyword>
<comment type="catalytic activity">
    <reaction evidence="6">
        <text>a 6-O-methyl-2'-deoxyguanosine in DNA + L-cysteinyl-[protein] = S-methyl-L-cysteinyl-[protein] + a 2'-deoxyguanosine in DNA</text>
        <dbReference type="Rhea" id="RHEA:24000"/>
        <dbReference type="Rhea" id="RHEA-COMP:10131"/>
        <dbReference type="Rhea" id="RHEA-COMP:10132"/>
        <dbReference type="Rhea" id="RHEA-COMP:11367"/>
        <dbReference type="Rhea" id="RHEA-COMP:11368"/>
        <dbReference type="ChEBI" id="CHEBI:29950"/>
        <dbReference type="ChEBI" id="CHEBI:82612"/>
        <dbReference type="ChEBI" id="CHEBI:85445"/>
        <dbReference type="ChEBI" id="CHEBI:85448"/>
        <dbReference type="EC" id="2.1.1.63"/>
    </reaction>
</comment>
<evidence type="ECO:0000256" key="4">
    <source>
        <dbReference type="ARBA" id="ARBA00022763"/>
    </source>
</evidence>
<evidence type="ECO:0000256" key="6">
    <source>
        <dbReference type="ARBA" id="ARBA00049348"/>
    </source>
</evidence>
<dbReference type="PROSITE" id="PS00374">
    <property type="entry name" value="MGMT"/>
    <property type="match status" value="1"/>
</dbReference>
<dbReference type="PANTHER" id="PTHR10815:SF13">
    <property type="entry name" value="METHYLATED-DNA--PROTEIN-CYSTEINE METHYLTRANSFERASE"/>
    <property type="match status" value="1"/>
</dbReference>
<keyword evidence="2 8" id="KW-0489">Methyltransferase</keyword>
<dbReference type="SUPFAM" id="SSF53155">
    <property type="entry name" value="Methylated DNA-protein cysteine methyltransferase domain"/>
    <property type="match status" value="1"/>
</dbReference>
<dbReference type="SUPFAM" id="SSF46767">
    <property type="entry name" value="Methylated DNA-protein cysteine methyltransferase, C-terminal domain"/>
    <property type="match status" value="1"/>
</dbReference>
<dbReference type="PANTHER" id="PTHR10815">
    <property type="entry name" value="METHYLATED-DNA--PROTEIN-CYSTEINE METHYLTRANSFERASE"/>
    <property type="match status" value="1"/>
</dbReference>
<evidence type="ECO:0000256" key="2">
    <source>
        <dbReference type="ARBA" id="ARBA00022603"/>
    </source>
</evidence>
<dbReference type="GO" id="GO:0003908">
    <property type="term" value="F:methylated-DNA-[protein]-cysteine S-methyltransferase activity"/>
    <property type="evidence" value="ECO:0007669"/>
    <property type="project" value="UniProtKB-EC"/>
</dbReference>
<dbReference type="CDD" id="cd06445">
    <property type="entry name" value="ATase"/>
    <property type="match status" value="1"/>
</dbReference>
<dbReference type="Pfam" id="PF01035">
    <property type="entry name" value="DNA_binding_1"/>
    <property type="match status" value="1"/>
</dbReference>
<dbReference type="InterPro" id="IPR014048">
    <property type="entry name" value="MethylDNA_cys_MeTrfase_DNA-bd"/>
</dbReference>